<dbReference type="PATRIC" id="fig|1215343.11.peg.1098"/>
<dbReference type="InterPro" id="IPR050602">
    <property type="entry name" value="Malonyl-ACP_OMT"/>
</dbReference>
<evidence type="ECO:0000256" key="1">
    <source>
        <dbReference type="ARBA" id="ARBA00022603"/>
    </source>
</evidence>
<dbReference type="PANTHER" id="PTHR13090">
    <property type="entry name" value="ARGININE-HYDROXYLASE NDUFAF5, MITOCHONDRIAL"/>
    <property type="match status" value="1"/>
</dbReference>
<dbReference type="EMBL" id="CP003789">
    <property type="protein sequence ID" value="AGA65061.1"/>
    <property type="molecule type" value="Genomic_DNA"/>
</dbReference>
<dbReference type="HOGENOM" id="CLU_046586_0_3_5"/>
<organism evidence="4 5">
    <name type="scientific">Liberibacter crescens (strain BT-1)</name>
    <dbReference type="NCBI Taxonomy" id="1215343"/>
    <lineage>
        <taxon>Bacteria</taxon>
        <taxon>Pseudomonadati</taxon>
        <taxon>Pseudomonadota</taxon>
        <taxon>Alphaproteobacteria</taxon>
        <taxon>Hyphomicrobiales</taxon>
        <taxon>Rhizobiaceae</taxon>
        <taxon>Liberibacter</taxon>
    </lineage>
</organism>
<accession>L0EXG6</accession>
<dbReference type="RefSeq" id="WP_015273486.1">
    <property type="nucleotide sequence ID" value="NC_019907.1"/>
</dbReference>
<evidence type="ECO:0000256" key="2">
    <source>
        <dbReference type="ARBA" id="ARBA00022679"/>
    </source>
</evidence>
<dbReference type="PANTHER" id="PTHR13090:SF1">
    <property type="entry name" value="ARGININE-HYDROXYLASE NDUFAF5, MITOCHONDRIAL"/>
    <property type="match status" value="1"/>
</dbReference>
<sequence>MKILFDTNLITANRLRAFKKRSAYADFLLKIVASELGSRLTMINRNFNDAVELHGTTGVVSRACLATGKILRMKRVETSQEFSFADEEIVEAPLDELPLAPKSMDLILSPLNLHIINNVPKILVEIHRSLKPGGLFLAAIPGVGTLTELRQALLKAETEINSGTSPRVIPFADVKSIGDLMQQAGFSMPVVDQEIYPVYYNSLFQLINDLRMMGMSNPLVARSRKPVRKSFFLRAAELYEKQKINLDERIVATFSIIYASGWSS</sequence>
<protein>
    <submittedName>
        <fullName evidence="4">SAM-dependent methyltransferase, BioC-like protein</fullName>
    </submittedName>
</protein>
<evidence type="ECO:0000313" key="5">
    <source>
        <dbReference type="Proteomes" id="UP000010799"/>
    </source>
</evidence>
<dbReference type="InterPro" id="IPR013216">
    <property type="entry name" value="Methyltransf_11"/>
</dbReference>
<dbReference type="GO" id="GO:0032259">
    <property type="term" value="P:methylation"/>
    <property type="evidence" value="ECO:0007669"/>
    <property type="project" value="UniProtKB-KW"/>
</dbReference>
<dbReference type="eggNOG" id="COG2226">
    <property type="taxonomic scope" value="Bacteria"/>
</dbReference>
<reference evidence="4 5" key="1">
    <citation type="journal article" date="2012" name="Stand. Genomic Sci.">
        <title>Complete genome sequence of Liberibacter crescens BT-1.</title>
        <authorList>
            <person name="Leonard M.T."/>
            <person name="Fagen J.R."/>
            <person name="Davis-Richardson A.G."/>
            <person name="Davis M.J."/>
            <person name="Triplett E.W."/>
        </authorList>
    </citation>
    <scope>NUCLEOTIDE SEQUENCE [LARGE SCALE GENOMIC DNA]</scope>
    <source>
        <strain evidence="4 5">BT-1</strain>
    </source>
</reference>
<proteinExistence type="predicted"/>
<dbReference type="Gene3D" id="3.40.50.150">
    <property type="entry name" value="Vaccinia Virus protein VP39"/>
    <property type="match status" value="1"/>
</dbReference>
<dbReference type="SUPFAM" id="SSF53335">
    <property type="entry name" value="S-adenosyl-L-methionine-dependent methyltransferases"/>
    <property type="match status" value="1"/>
</dbReference>
<dbReference type="InterPro" id="IPR029063">
    <property type="entry name" value="SAM-dependent_MTases_sf"/>
</dbReference>
<dbReference type="Pfam" id="PF08241">
    <property type="entry name" value="Methyltransf_11"/>
    <property type="match status" value="1"/>
</dbReference>
<gene>
    <name evidence="4" type="ordered locus">B488_10690</name>
</gene>
<dbReference type="KEGG" id="lcc:B488_10690"/>
<dbReference type="STRING" id="1215343.B488_10690"/>
<keyword evidence="1 4" id="KW-0489">Methyltransferase</keyword>
<name>L0EXG6_LIBCB</name>
<dbReference type="Proteomes" id="UP000010799">
    <property type="component" value="Chromosome"/>
</dbReference>
<dbReference type="AlphaFoldDB" id="L0EXG6"/>
<keyword evidence="5" id="KW-1185">Reference proteome</keyword>
<evidence type="ECO:0000313" key="4">
    <source>
        <dbReference type="EMBL" id="AGA65061.1"/>
    </source>
</evidence>
<dbReference type="GO" id="GO:0008757">
    <property type="term" value="F:S-adenosylmethionine-dependent methyltransferase activity"/>
    <property type="evidence" value="ECO:0007669"/>
    <property type="project" value="InterPro"/>
</dbReference>
<keyword evidence="2 4" id="KW-0808">Transferase</keyword>
<evidence type="ECO:0000259" key="3">
    <source>
        <dbReference type="Pfam" id="PF08241"/>
    </source>
</evidence>
<feature type="domain" description="Methyltransferase type 11" evidence="3">
    <location>
        <begin position="83"/>
        <end position="137"/>
    </location>
</feature>